<feature type="compositionally biased region" description="Basic and acidic residues" evidence="1">
    <location>
        <begin position="42"/>
        <end position="52"/>
    </location>
</feature>
<dbReference type="Proteomes" id="UP001500307">
    <property type="component" value="Unassembled WGS sequence"/>
</dbReference>
<reference evidence="3" key="1">
    <citation type="journal article" date="2019" name="Int. J. Syst. Evol. Microbiol.">
        <title>The Global Catalogue of Microorganisms (GCM) 10K type strain sequencing project: providing services to taxonomists for standard genome sequencing and annotation.</title>
        <authorList>
            <consortium name="The Broad Institute Genomics Platform"/>
            <consortium name="The Broad Institute Genome Sequencing Center for Infectious Disease"/>
            <person name="Wu L."/>
            <person name="Ma J."/>
        </authorList>
    </citation>
    <scope>NUCLEOTIDE SEQUENCE [LARGE SCALE GENOMIC DNA]</scope>
    <source>
        <strain evidence="3">JCM 3175</strain>
    </source>
</reference>
<name>A0ABP8T3C8_9ACTN</name>
<evidence type="ECO:0000313" key="2">
    <source>
        <dbReference type="EMBL" id="GAA4578238.1"/>
    </source>
</evidence>
<dbReference type="SUPFAM" id="SSF54593">
    <property type="entry name" value="Glyoxalase/Bleomycin resistance protein/Dihydroxybiphenyl dioxygenase"/>
    <property type="match status" value="1"/>
</dbReference>
<sequence>MFRTPQVILFSEDVSRAAAFYAGLGFTWRARPGRPAHLARPAADRLDRRPDPARPAPAGLKTYGAFAARLGGV</sequence>
<keyword evidence="3" id="KW-1185">Reference proteome</keyword>
<proteinExistence type="predicted"/>
<gene>
    <name evidence="2" type="ORF">GCM10023176_53710</name>
</gene>
<comment type="caution">
    <text evidence="2">The sequence shown here is derived from an EMBL/GenBank/DDBJ whole genome shotgun (WGS) entry which is preliminary data.</text>
</comment>
<protein>
    <recommendedName>
        <fullName evidence="4">Glyoxalase-like domain-containing protein</fullName>
    </recommendedName>
</protein>
<dbReference type="EMBL" id="BAABGU010000040">
    <property type="protein sequence ID" value="GAA4578238.1"/>
    <property type="molecule type" value="Genomic_DNA"/>
</dbReference>
<organism evidence="2 3">
    <name type="scientific">Micromonospora coerulea</name>
    <dbReference type="NCBI Taxonomy" id="47856"/>
    <lineage>
        <taxon>Bacteria</taxon>
        <taxon>Bacillati</taxon>
        <taxon>Actinomycetota</taxon>
        <taxon>Actinomycetes</taxon>
        <taxon>Micromonosporales</taxon>
        <taxon>Micromonosporaceae</taxon>
        <taxon>Micromonospora</taxon>
    </lineage>
</organism>
<evidence type="ECO:0008006" key="4">
    <source>
        <dbReference type="Google" id="ProtNLM"/>
    </source>
</evidence>
<evidence type="ECO:0000256" key="1">
    <source>
        <dbReference type="SAM" id="MobiDB-lite"/>
    </source>
</evidence>
<evidence type="ECO:0000313" key="3">
    <source>
        <dbReference type="Proteomes" id="UP001500307"/>
    </source>
</evidence>
<accession>A0ABP8T3C8</accession>
<dbReference type="InterPro" id="IPR029068">
    <property type="entry name" value="Glyas_Bleomycin-R_OHBP_Dase"/>
</dbReference>
<feature type="region of interest" description="Disordered" evidence="1">
    <location>
        <begin position="38"/>
        <end position="59"/>
    </location>
</feature>